<keyword evidence="3" id="KW-1185">Reference proteome</keyword>
<feature type="transmembrane region" description="Helical" evidence="1">
    <location>
        <begin position="21"/>
        <end position="39"/>
    </location>
</feature>
<evidence type="ECO:0000313" key="2">
    <source>
        <dbReference type="EMBL" id="AOO82312.1"/>
    </source>
</evidence>
<dbReference type="EMBL" id="CP017147">
    <property type="protein sequence ID" value="AOO82312.1"/>
    <property type="molecule type" value="Genomic_DNA"/>
</dbReference>
<sequence length="126" mass="13878">MLDALPLRTHDEVMRMTKWDYVAFPILAALLLGVTYGALRLVGFFGLGVLGLVIGFIAVRMELERDGAGSSDPTTLAEQFKARQHMSRAERAGLQAEQSFRLKPLFVAQIVATGFIILGFGLHFLL</sequence>
<feature type="transmembrane region" description="Helical" evidence="1">
    <location>
        <begin position="45"/>
        <end position="63"/>
    </location>
</feature>
<gene>
    <name evidence="2" type="ORF">BHK69_19340</name>
</gene>
<keyword evidence="1" id="KW-0812">Transmembrane</keyword>
<proteinExistence type="predicted"/>
<name>A0A1D7U4P5_9HYPH</name>
<dbReference type="STRING" id="1526658.BHK69_19340"/>
<protein>
    <submittedName>
        <fullName evidence="2">Uncharacterized protein</fullName>
    </submittedName>
</protein>
<keyword evidence="1" id="KW-0472">Membrane</keyword>
<accession>A0A1D7U4P5</accession>
<keyword evidence="1" id="KW-1133">Transmembrane helix</keyword>
<feature type="transmembrane region" description="Helical" evidence="1">
    <location>
        <begin position="105"/>
        <end position="125"/>
    </location>
</feature>
<dbReference type="KEGG" id="bvv:BHK69_19340"/>
<evidence type="ECO:0000256" key="1">
    <source>
        <dbReference type="SAM" id="Phobius"/>
    </source>
</evidence>
<dbReference type="Proteomes" id="UP000094969">
    <property type="component" value="Chromosome"/>
</dbReference>
<reference evidence="2 3" key="1">
    <citation type="journal article" date="2015" name="Antonie Van Leeuwenhoek">
        <title>Bosea vaviloviae sp. nov., a new species of slow-growing rhizobia isolated from nodules of the relict species Vavilovia formosa (Stev.) Fed.</title>
        <authorList>
            <person name="Safronova V.I."/>
            <person name="Kuznetsova I.G."/>
            <person name="Sazanova A.L."/>
            <person name="Kimeklis A.K."/>
            <person name="Belimov A.A."/>
            <person name="Andronov E.E."/>
            <person name="Pinaev A.G."/>
            <person name="Chizhevskaya E.P."/>
            <person name="Pukhaev A.R."/>
            <person name="Popov K.P."/>
            <person name="Willems A."/>
            <person name="Tikhonovich I.A."/>
        </authorList>
    </citation>
    <scope>NUCLEOTIDE SEQUENCE [LARGE SCALE GENOMIC DNA]</scope>
    <source>
        <strain evidence="2 3">Vaf18</strain>
    </source>
</reference>
<dbReference type="AlphaFoldDB" id="A0A1D7U4P5"/>
<evidence type="ECO:0000313" key="3">
    <source>
        <dbReference type="Proteomes" id="UP000094969"/>
    </source>
</evidence>
<organism evidence="2 3">
    <name type="scientific">Bosea vaviloviae</name>
    <dbReference type="NCBI Taxonomy" id="1526658"/>
    <lineage>
        <taxon>Bacteria</taxon>
        <taxon>Pseudomonadati</taxon>
        <taxon>Pseudomonadota</taxon>
        <taxon>Alphaproteobacteria</taxon>
        <taxon>Hyphomicrobiales</taxon>
        <taxon>Boseaceae</taxon>
        <taxon>Bosea</taxon>
    </lineage>
</organism>